<keyword evidence="3" id="KW-1185">Reference proteome</keyword>
<feature type="transmembrane region" description="Helical" evidence="1">
    <location>
        <begin position="141"/>
        <end position="167"/>
    </location>
</feature>
<dbReference type="OrthoDB" id="8048189at2759"/>
<reference evidence="2" key="1">
    <citation type="submission" date="2020-03" db="EMBL/GenBank/DDBJ databases">
        <authorList>
            <person name="Chebbi M.A."/>
            <person name="Drezen J.M."/>
        </authorList>
    </citation>
    <scope>NUCLEOTIDE SEQUENCE</scope>
    <source>
        <tissue evidence="2">Whole body</tissue>
    </source>
</reference>
<evidence type="ECO:0000256" key="1">
    <source>
        <dbReference type="SAM" id="Phobius"/>
    </source>
</evidence>
<dbReference type="EMBL" id="JAAOIC020000032">
    <property type="protein sequence ID" value="KAG8039683.1"/>
    <property type="molecule type" value="Genomic_DNA"/>
</dbReference>
<dbReference type="Proteomes" id="UP000729913">
    <property type="component" value="Unassembled WGS sequence"/>
</dbReference>
<evidence type="ECO:0000313" key="3">
    <source>
        <dbReference type="Proteomes" id="UP000729913"/>
    </source>
</evidence>
<reference evidence="2" key="2">
    <citation type="submission" date="2021-04" db="EMBL/GenBank/DDBJ databases">
        <title>Genome-wide patterns of bracovirus chromosomal integration into multiple host tissues during parasitism.</title>
        <authorList>
            <person name="Chebbi M.A.C."/>
        </authorList>
    </citation>
    <scope>NUCLEOTIDE SEQUENCE</scope>
    <source>
        <tissue evidence="2">Whole body</tissue>
    </source>
</reference>
<sequence>MIENPEMVSIGARKWRIPSKAEKEENSIIMLKSFWIGIAFALIAVSAEPAIDNEEIAGDNFVEDAVVEDENNNYNDKDDFKNVDTNIPGFDKGLPTPEEFLEMLESMNLSDEEKANLQDAIMNNANMDQILGRAPSAGKPFFSQLVVLLGLLSIVAVIFVFFGYKLYKSLIDKERKREMKKKLKELKKKK</sequence>
<protein>
    <submittedName>
        <fullName evidence="2">Uncharacterized protein</fullName>
    </submittedName>
</protein>
<dbReference type="AlphaFoldDB" id="A0A8J5R6B4"/>
<gene>
    <name evidence="2" type="ORF">G9C98_000412</name>
</gene>
<comment type="caution">
    <text evidence="2">The sequence shown here is derived from an EMBL/GenBank/DDBJ whole genome shotgun (WGS) entry which is preliminary data.</text>
</comment>
<proteinExistence type="predicted"/>
<keyword evidence="1" id="KW-1133">Transmembrane helix</keyword>
<accession>A0A8J5R6B4</accession>
<keyword evidence="1" id="KW-0812">Transmembrane</keyword>
<organism evidence="2 3">
    <name type="scientific">Cotesia typhae</name>
    <dbReference type="NCBI Taxonomy" id="2053667"/>
    <lineage>
        <taxon>Eukaryota</taxon>
        <taxon>Metazoa</taxon>
        <taxon>Ecdysozoa</taxon>
        <taxon>Arthropoda</taxon>
        <taxon>Hexapoda</taxon>
        <taxon>Insecta</taxon>
        <taxon>Pterygota</taxon>
        <taxon>Neoptera</taxon>
        <taxon>Endopterygota</taxon>
        <taxon>Hymenoptera</taxon>
        <taxon>Apocrita</taxon>
        <taxon>Ichneumonoidea</taxon>
        <taxon>Braconidae</taxon>
        <taxon>Microgastrinae</taxon>
        <taxon>Cotesia</taxon>
    </lineage>
</organism>
<keyword evidence="1" id="KW-0472">Membrane</keyword>
<evidence type="ECO:0000313" key="2">
    <source>
        <dbReference type="EMBL" id="KAG8039683.1"/>
    </source>
</evidence>
<name>A0A8J5R6B4_9HYME</name>